<comment type="caution">
    <text evidence="1">The sequence shown here is derived from an EMBL/GenBank/DDBJ whole genome shotgun (WGS) entry which is preliminary data.</text>
</comment>
<dbReference type="InterPro" id="IPR013783">
    <property type="entry name" value="Ig-like_fold"/>
</dbReference>
<dbReference type="RefSeq" id="WP_310574716.1">
    <property type="nucleotide sequence ID" value="NZ_JAVKPK010000006.1"/>
</dbReference>
<gene>
    <name evidence="1" type="ORF">RG963_02580</name>
</gene>
<keyword evidence="2" id="KW-1185">Reference proteome</keyword>
<proteinExistence type="predicted"/>
<dbReference type="Proteomes" id="UP001246244">
    <property type="component" value="Unassembled WGS sequence"/>
</dbReference>
<evidence type="ECO:0008006" key="3">
    <source>
        <dbReference type="Google" id="ProtNLM"/>
    </source>
</evidence>
<organism evidence="1 2">
    <name type="scientific">Methanosarcina baikalica</name>
    <dbReference type="NCBI Taxonomy" id="3073890"/>
    <lineage>
        <taxon>Archaea</taxon>
        <taxon>Methanobacteriati</taxon>
        <taxon>Methanobacteriota</taxon>
        <taxon>Stenosarchaea group</taxon>
        <taxon>Methanomicrobia</taxon>
        <taxon>Methanosarcinales</taxon>
        <taxon>Methanosarcinaceae</taxon>
        <taxon>Methanosarcina</taxon>
    </lineage>
</organism>
<dbReference type="Gene3D" id="2.60.40.10">
    <property type="entry name" value="Immunoglobulins"/>
    <property type="match status" value="1"/>
</dbReference>
<accession>A0ABU2CY79</accession>
<protein>
    <recommendedName>
        <fullName evidence="3">NPCBM-associated, NEW3 domain of alpha-galactosidase</fullName>
    </recommendedName>
</protein>
<sequence length="419" mass="46656">MSKSTSLKTIFQFLCVLLCLVLMPATFAQPEELNGNVTYENGTYENVTPESEVINEGPIVHEINPSSYDNYIQQGKSSNFNVSFKNNGNETLDIKPKIVPVPYTNSNLNESWITISPTNMTANPGEEQNFAVGINVPEDEDGGRYEAYISFTDDIDPYTAQYVNVMYLSIGVPIIPKLELQTDYISDTIEAGKEYEYAIKIKNVADKDVTIDPKITNYNIYIDSFYRSAFNDVIEISAPSIIKAGEIVNMSICVPVPENATGTYSGYIEMNPDGKVNDGSVPQIGLSFKVKRQPAVPYVKTFNTVTTDPITIEVSTDTYGLDMLPRISPKKEEPSFELNLKYNSSPVNMTLVKTTQSGNVDNGYSIPIWAMDDNTTYQSYNKHYVETYTIPGAIGDWELSIFPKNTETFGYSIVLGDSK</sequence>
<evidence type="ECO:0000313" key="2">
    <source>
        <dbReference type="Proteomes" id="UP001246244"/>
    </source>
</evidence>
<name>A0ABU2CY79_9EURY</name>
<dbReference type="EMBL" id="JAVKPK010000006">
    <property type="protein sequence ID" value="MDR7664690.1"/>
    <property type="molecule type" value="Genomic_DNA"/>
</dbReference>
<evidence type="ECO:0000313" key="1">
    <source>
        <dbReference type="EMBL" id="MDR7664690.1"/>
    </source>
</evidence>
<reference evidence="2" key="1">
    <citation type="submission" date="2023-07" db="EMBL/GenBank/DDBJ databases">
        <title>Whole-genome sequencing of a new Methanosarcina sp. Z-7115.</title>
        <authorList>
            <person name="Zhilina T.N."/>
            <person name="Merkel A.Y."/>
        </authorList>
    </citation>
    <scope>NUCLEOTIDE SEQUENCE [LARGE SCALE GENOMIC DNA]</scope>
    <source>
        <strain evidence="2">Z-7115</strain>
    </source>
</reference>